<keyword evidence="1" id="KW-0805">Transcription regulation</keyword>
<dbReference type="RefSeq" id="WP_256537897.1">
    <property type="nucleotide sequence ID" value="NZ_JANHOH010000001.1"/>
</dbReference>
<evidence type="ECO:0000256" key="3">
    <source>
        <dbReference type="ARBA" id="ARBA00023163"/>
    </source>
</evidence>
<dbReference type="SUPFAM" id="SSF46689">
    <property type="entry name" value="Homeodomain-like"/>
    <property type="match status" value="1"/>
</dbReference>
<dbReference type="PANTHER" id="PTHR43280">
    <property type="entry name" value="ARAC-FAMILY TRANSCRIPTIONAL REGULATOR"/>
    <property type="match status" value="1"/>
</dbReference>
<keyword evidence="6" id="KW-1185">Reference proteome</keyword>
<sequence length="285" mass="32920">MKSSLKVVVETAMDNSFSIDQLSNTSLDTEFPNRLSYHRLLLIEKGSSTLRVDDHSFQIKSKELYILAKAQVYMFEKPAIVSGYVLCFADCFWEKAPKSASNCKAVLFSDVTTNQCLQLNIAQFNELRLLFKTLEHEFKKVPYINQIDAMAAYLKIIMIKVANVRITDESTFDSQNYIIYRKFMDLLTTNYKTLHEVQDYAEMMGITARRLSDICKRCNKKSTKNIINSKLVSEAKRTLQFSPAPIKEIAYSLNFTTPEQFSHFFKKCTTFSPANFRDKFVQRGK</sequence>
<feature type="domain" description="HTH araC/xylS-type" evidence="4">
    <location>
        <begin position="181"/>
        <end position="279"/>
    </location>
</feature>
<evidence type="ECO:0000313" key="6">
    <source>
        <dbReference type="Proteomes" id="UP001204376"/>
    </source>
</evidence>
<evidence type="ECO:0000313" key="5">
    <source>
        <dbReference type="EMBL" id="MCQ6957702.1"/>
    </source>
</evidence>
<dbReference type="Gene3D" id="1.10.10.60">
    <property type="entry name" value="Homeodomain-like"/>
    <property type="match status" value="1"/>
</dbReference>
<dbReference type="Proteomes" id="UP001204376">
    <property type="component" value="Unassembled WGS sequence"/>
</dbReference>
<dbReference type="InterPro" id="IPR009057">
    <property type="entry name" value="Homeodomain-like_sf"/>
</dbReference>
<reference evidence="5 6" key="1">
    <citation type="submission" date="2022-07" db="EMBL/GenBank/DDBJ databases">
        <title>Mucilaginibacter sp. JC4.</title>
        <authorList>
            <person name="Le V."/>
            <person name="Ko S.-R."/>
            <person name="Ahn C.-Y."/>
            <person name="Oh H.-M."/>
        </authorList>
    </citation>
    <scope>NUCLEOTIDE SEQUENCE [LARGE SCALE GENOMIC DNA]</scope>
    <source>
        <strain evidence="5 6">JC4</strain>
    </source>
</reference>
<dbReference type="Pfam" id="PF12833">
    <property type="entry name" value="HTH_18"/>
    <property type="match status" value="1"/>
</dbReference>
<keyword evidence="3" id="KW-0804">Transcription</keyword>
<protein>
    <submittedName>
        <fullName evidence="5">AraC family transcriptional regulator</fullName>
    </submittedName>
</protein>
<dbReference type="PROSITE" id="PS01124">
    <property type="entry name" value="HTH_ARAC_FAMILY_2"/>
    <property type="match status" value="1"/>
</dbReference>
<gene>
    <name evidence="5" type="ORF">NPE20_07030</name>
</gene>
<comment type="caution">
    <text evidence="5">The sequence shown here is derived from an EMBL/GenBank/DDBJ whole genome shotgun (WGS) entry which is preliminary data.</text>
</comment>
<proteinExistence type="predicted"/>
<accession>A0ABT1SZK1</accession>
<name>A0ABT1SZK1_9SPHI</name>
<keyword evidence="2" id="KW-0238">DNA-binding</keyword>
<evidence type="ECO:0000256" key="2">
    <source>
        <dbReference type="ARBA" id="ARBA00023125"/>
    </source>
</evidence>
<dbReference type="EMBL" id="JANHOH010000001">
    <property type="protein sequence ID" value="MCQ6957702.1"/>
    <property type="molecule type" value="Genomic_DNA"/>
</dbReference>
<dbReference type="SMART" id="SM00342">
    <property type="entry name" value="HTH_ARAC"/>
    <property type="match status" value="1"/>
</dbReference>
<evidence type="ECO:0000259" key="4">
    <source>
        <dbReference type="PROSITE" id="PS01124"/>
    </source>
</evidence>
<organism evidence="5 6">
    <name type="scientific">Mucilaginibacter aquariorum</name>
    <dbReference type="NCBI Taxonomy" id="2967225"/>
    <lineage>
        <taxon>Bacteria</taxon>
        <taxon>Pseudomonadati</taxon>
        <taxon>Bacteroidota</taxon>
        <taxon>Sphingobacteriia</taxon>
        <taxon>Sphingobacteriales</taxon>
        <taxon>Sphingobacteriaceae</taxon>
        <taxon>Mucilaginibacter</taxon>
    </lineage>
</organism>
<dbReference type="PANTHER" id="PTHR43280:SF32">
    <property type="entry name" value="TRANSCRIPTIONAL REGULATORY PROTEIN"/>
    <property type="match status" value="1"/>
</dbReference>
<evidence type="ECO:0000256" key="1">
    <source>
        <dbReference type="ARBA" id="ARBA00023015"/>
    </source>
</evidence>
<dbReference type="InterPro" id="IPR018060">
    <property type="entry name" value="HTH_AraC"/>
</dbReference>